<accession>A0ABM8UR36</accession>
<name>A0ABM8UR36_9BACT</name>
<proteinExistence type="predicted"/>
<dbReference type="InterPro" id="IPR012334">
    <property type="entry name" value="Pectin_lyas_fold"/>
</dbReference>
<dbReference type="InterPro" id="IPR011050">
    <property type="entry name" value="Pectin_lyase_fold/virulence"/>
</dbReference>
<gene>
    <name evidence="1" type="ORF">DYBT9623_02639</name>
</gene>
<comment type="caution">
    <text evidence="1">The sequence shown here is derived from an EMBL/GenBank/DDBJ whole genome shotgun (WGS) entry which is preliminary data.</text>
</comment>
<organism evidence="1 2">
    <name type="scientific">Dyadobacter linearis</name>
    <dbReference type="NCBI Taxonomy" id="2823330"/>
    <lineage>
        <taxon>Bacteria</taxon>
        <taxon>Pseudomonadati</taxon>
        <taxon>Bacteroidota</taxon>
        <taxon>Cytophagia</taxon>
        <taxon>Cytophagales</taxon>
        <taxon>Spirosomataceae</taxon>
        <taxon>Dyadobacter</taxon>
    </lineage>
</organism>
<reference evidence="1 2" key="1">
    <citation type="submission" date="2021-04" db="EMBL/GenBank/DDBJ databases">
        <authorList>
            <person name="Rodrigo-Torres L."/>
            <person name="Arahal R. D."/>
            <person name="Lucena T."/>
        </authorList>
    </citation>
    <scope>NUCLEOTIDE SEQUENCE [LARGE SCALE GENOMIC DNA]</scope>
    <source>
        <strain evidence="1 2">CECT 9623</strain>
    </source>
</reference>
<protein>
    <recommendedName>
        <fullName evidence="3">Right handed beta helix domain-containing protein</fullName>
    </recommendedName>
</protein>
<dbReference type="EMBL" id="CAJRAU010000003">
    <property type="protein sequence ID" value="CAG5069902.1"/>
    <property type="molecule type" value="Genomic_DNA"/>
</dbReference>
<evidence type="ECO:0000313" key="1">
    <source>
        <dbReference type="EMBL" id="CAG5069902.1"/>
    </source>
</evidence>
<dbReference type="SUPFAM" id="SSF51126">
    <property type="entry name" value="Pectin lyase-like"/>
    <property type="match status" value="1"/>
</dbReference>
<dbReference type="SMART" id="SM00710">
    <property type="entry name" value="PbH1"/>
    <property type="match status" value="3"/>
</dbReference>
<dbReference type="Gene3D" id="2.160.20.10">
    <property type="entry name" value="Single-stranded right-handed beta-helix, Pectin lyase-like"/>
    <property type="match status" value="1"/>
</dbReference>
<dbReference type="Proteomes" id="UP000679725">
    <property type="component" value="Unassembled WGS sequence"/>
</dbReference>
<dbReference type="InterPro" id="IPR006626">
    <property type="entry name" value="PbH1"/>
</dbReference>
<sequence length="757" mass="82636">MVYDFVYVESLDIFVAIFQEHSKHTLVRNSIIGKIASTLLLLAIAFSTHAKHVIDPIKFTISTKATHVGLNEEFQIDIQASYMYIPASTVFVFEGSNAFRLKLILPDGFEQTGGSFSDFSGAELSSTKPYVSYTVKGKFTRNSGDGIFQLLRSHRKADNQSTYIAVSQLKFHPDEGQELAMEDSSARVAATNATLSYIPYLTIAQLRAGVADTASAVFITDEGRYGLFRYNSSSAGADDGAMTLVAPGRRYERVYEGAVNVRWFGIVADGTNDQSAAIQKMLDNAKYRNVFFPKGTASYRIKTIRIWSNSTLTFEEGTVVEGMGTLSAAQKMMYMYDVSNINIKANGVVFKDKKASYTSGQQRHIFSMEGVANVILEGMAANDSGGDGFYVGSASVRKISENIKLINVSANNNRRQGLSITSIRNIDVINSTFTNTIGEGPQSGIDIEASNTLQRLEGIRIQNPVTGGNKGPGIVISPGVLAGTGYLIDINITNHIDDGSQFGLLAISVKNTLGGSVTIQNPIWKNAKLNGFVARNWGYRACAVMVINPSVINCNTAASTSPTASAAFYVHREAADNGDTHIGNIHIISPRISDTRATKLSTRAFSFKDWNSSNKILNCSILNPVKSGDYFPQNNMIVNAELTLSDSNKTMVHEIGNAGTMADHTYYRPLYINQTSTSGRNVVLGKVNAGWPEVTIEVRSPYNIYIVPNATDNIMPLAPTNGKWITSKVVGSRMRLRKTLDNTWTIVEMTGTWTVQP</sequence>
<keyword evidence="2" id="KW-1185">Reference proteome</keyword>
<evidence type="ECO:0000313" key="2">
    <source>
        <dbReference type="Proteomes" id="UP000679725"/>
    </source>
</evidence>
<evidence type="ECO:0008006" key="3">
    <source>
        <dbReference type="Google" id="ProtNLM"/>
    </source>
</evidence>